<keyword evidence="2" id="KW-1185">Reference proteome</keyword>
<evidence type="ECO:0008006" key="3">
    <source>
        <dbReference type="Google" id="ProtNLM"/>
    </source>
</evidence>
<dbReference type="Gene3D" id="1.10.246.130">
    <property type="match status" value="1"/>
</dbReference>
<dbReference type="Pfam" id="PF01019">
    <property type="entry name" value="G_glu_transpept"/>
    <property type="match status" value="1"/>
</dbReference>
<dbReference type="EMBL" id="CALNXI010004736">
    <property type="protein sequence ID" value="CAH3196371.1"/>
    <property type="molecule type" value="Genomic_DNA"/>
</dbReference>
<organism evidence="1 2">
    <name type="scientific">Porites evermanni</name>
    <dbReference type="NCBI Taxonomy" id="104178"/>
    <lineage>
        <taxon>Eukaryota</taxon>
        <taxon>Metazoa</taxon>
        <taxon>Cnidaria</taxon>
        <taxon>Anthozoa</taxon>
        <taxon>Hexacorallia</taxon>
        <taxon>Scleractinia</taxon>
        <taxon>Fungiina</taxon>
        <taxon>Poritidae</taxon>
        <taxon>Porites</taxon>
    </lineage>
</organism>
<dbReference type="Proteomes" id="UP001159427">
    <property type="component" value="Unassembled WGS sequence"/>
</dbReference>
<dbReference type="InterPro" id="IPR000101">
    <property type="entry name" value="GGT_peptidase"/>
</dbReference>
<comment type="caution">
    <text evidence="1">The sequence shown here is derived from an EMBL/GenBank/DDBJ whole genome shotgun (WGS) entry which is preliminary data.</text>
</comment>
<reference evidence="1 2" key="1">
    <citation type="submission" date="2022-05" db="EMBL/GenBank/DDBJ databases">
        <authorList>
            <consortium name="Genoscope - CEA"/>
            <person name="William W."/>
        </authorList>
    </citation>
    <scope>NUCLEOTIDE SEQUENCE [LARGE SCALE GENOMIC DNA]</scope>
</reference>
<dbReference type="PANTHER" id="PTHR11686:SF9">
    <property type="entry name" value="RE13973P"/>
    <property type="match status" value="1"/>
</dbReference>
<dbReference type="SUPFAM" id="SSF56235">
    <property type="entry name" value="N-terminal nucleophile aminohydrolases (Ntn hydrolases)"/>
    <property type="match status" value="1"/>
</dbReference>
<evidence type="ECO:0000313" key="1">
    <source>
        <dbReference type="EMBL" id="CAH3196371.1"/>
    </source>
</evidence>
<sequence length="355" mass="39624">MVEIIKTDPGLRELLLDKNGTSYEKGTIIKNEKYAITLEKIRDDPYSFYNGSLAEMISQDIRRRIPRYQERKGQVTEQDLGNYTTEIREPLESELAGMKMHLTPPPTSGAVLGLILNILKGITRPALRGPLLSSTNFMSELFPPLRSFQIAQKMIEQQLGDDLRQKIKDNGTYNNVSYYTSSYSDADYGTTHLAVLAENDFDIPNNDTEIDGVYPSEVNFPQPGKRPISSMSPAILTNDTGDVQLIIGASGGKRITTAVSLVLMNKLWFGRDISQAVDDPRIHEELVPKMDVEVENKTDYYFPDDIRNGLRALGHNVTAAKETAFAVVQAVYRAKYDEGIYAKSDKRKFGAPSGG</sequence>
<gene>
    <name evidence="1" type="ORF">PEVE_00032490</name>
</gene>
<dbReference type="InterPro" id="IPR043138">
    <property type="entry name" value="GGT_lsub"/>
</dbReference>
<protein>
    <recommendedName>
        <fullName evidence="3">Gamma-glutamyltranspeptidase</fullName>
    </recommendedName>
</protein>
<dbReference type="InterPro" id="IPR043137">
    <property type="entry name" value="GGT_ssub_C"/>
</dbReference>
<dbReference type="PRINTS" id="PR01210">
    <property type="entry name" value="GGTRANSPTASE"/>
</dbReference>
<accession>A0ABN8SYT7</accession>
<name>A0ABN8SYT7_9CNID</name>
<proteinExistence type="predicted"/>
<dbReference type="InterPro" id="IPR029055">
    <property type="entry name" value="Ntn_hydrolases_N"/>
</dbReference>
<dbReference type="PANTHER" id="PTHR11686">
    <property type="entry name" value="GAMMA GLUTAMYL TRANSPEPTIDASE"/>
    <property type="match status" value="1"/>
</dbReference>
<evidence type="ECO:0000313" key="2">
    <source>
        <dbReference type="Proteomes" id="UP001159427"/>
    </source>
</evidence>
<dbReference type="Gene3D" id="3.60.20.40">
    <property type="match status" value="1"/>
</dbReference>